<feature type="compositionally biased region" description="Low complexity" evidence="1">
    <location>
        <begin position="27"/>
        <end position="37"/>
    </location>
</feature>
<comment type="caution">
    <text evidence="2">The sequence shown here is derived from an EMBL/GenBank/DDBJ whole genome shotgun (WGS) entry which is preliminary data.</text>
</comment>
<feature type="region of interest" description="Disordered" evidence="1">
    <location>
        <begin position="27"/>
        <end position="64"/>
    </location>
</feature>
<organism evidence="2 3">
    <name type="scientific">Eumeta variegata</name>
    <name type="common">Bagworm moth</name>
    <name type="synonym">Eumeta japonica</name>
    <dbReference type="NCBI Taxonomy" id="151549"/>
    <lineage>
        <taxon>Eukaryota</taxon>
        <taxon>Metazoa</taxon>
        <taxon>Ecdysozoa</taxon>
        <taxon>Arthropoda</taxon>
        <taxon>Hexapoda</taxon>
        <taxon>Insecta</taxon>
        <taxon>Pterygota</taxon>
        <taxon>Neoptera</taxon>
        <taxon>Endopterygota</taxon>
        <taxon>Lepidoptera</taxon>
        <taxon>Glossata</taxon>
        <taxon>Ditrysia</taxon>
        <taxon>Tineoidea</taxon>
        <taxon>Psychidae</taxon>
        <taxon>Oiketicinae</taxon>
        <taxon>Eumeta</taxon>
    </lineage>
</organism>
<reference evidence="2 3" key="1">
    <citation type="journal article" date="2019" name="Commun. Biol.">
        <title>The bagworm genome reveals a unique fibroin gene that provides high tensile strength.</title>
        <authorList>
            <person name="Kono N."/>
            <person name="Nakamura H."/>
            <person name="Ohtoshi R."/>
            <person name="Tomita M."/>
            <person name="Numata K."/>
            <person name="Arakawa K."/>
        </authorList>
    </citation>
    <scope>NUCLEOTIDE SEQUENCE [LARGE SCALE GENOMIC DNA]</scope>
</reference>
<evidence type="ECO:0000313" key="3">
    <source>
        <dbReference type="Proteomes" id="UP000299102"/>
    </source>
</evidence>
<dbReference type="Proteomes" id="UP000299102">
    <property type="component" value="Unassembled WGS sequence"/>
</dbReference>
<dbReference type="AlphaFoldDB" id="A0A4C2A2B3"/>
<feature type="compositionally biased region" description="Polar residues" evidence="1">
    <location>
        <begin position="50"/>
        <end position="64"/>
    </location>
</feature>
<dbReference type="EMBL" id="BGZK01002584">
    <property type="protein sequence ID" value="GBP95091.1"/>
    <property type="molecule type" value="Genomic_DNA"/>
</dbReference>
<keyword evidence="3" id="KW-1185">Reference proteome</keyword>
<dbReference type="OrthoDB" id="10067585at2759"/>
<accession>A0A4C2A2B3</accession>
<sequence>MTLSDVHDYWGRRNAFGIRCGAVHGAGATTTTSSAPSGRRRSAPRPLPTGLNQKNPARCPQNNKDNIKPSSWKLLSHLLITVFSGTEHALNKAWRTFNLHKPLNLKLKDCMGLYYSCQIENRTGTKIESTIANETKNGTAAKKQYRDENKIKSVTSIGIETSVLSKTTRSAVKKHVQFPDEQSCIEEPSEAVPTVPEEKSVQQLASRWHWLYRRYCACDYACARGLYPLRPQSGDSCLLRVSALGHLFKENTA</sequence>
<protein>
    <submittedName>
        <fullName evidence="2">Uncharacterized protein</fullName>
    </submittedName>
</protein>
<proteinExistence type="predicted"/>
<name>A0A4C2A2B3_EUMVA</name>
<evidence type="ECO:0000313" key="2">
    <source>
        <dbReference type="EMBL" id="GBP95091.1"/>
    </source>
</evidence>
<evidence type="ECO:0000256" key="1">
    <source>
        <dbReference type="SAM" id="MobiDB-lite"/>
    </source>
</evidence>
<gene>
    <name evidence="2" type="ORF">EVAR_69018_1</name>
</gene>